<gene>
    <name evidence="2" type="ORF">BJ992_005345</name>
</gene>
<name>A0A7X0IJL3_9ACTN</name>
<dbReference type="PANTHER" id="PTHR38468">
    <property type="entry name" value="SLL0939 PROTEIN"/>
    <property type="match status" value="1"/>
</dbReference>
<keyword evidence="1" id="KW-0472">Membrane</keyword>
<dbReference type="PANTHER" id="PTHR38468:SF1">
    <property type="entry name" value="SLL0939 PROTEIN"/>
    <property type="match status" value="1"/>
</dbReference>
<feature type="transmembrane region" description="Helical" evidence="1">
    <location>
        <begin position="13"/>
        <end position="33"/>
    </location>
</feature>
<keyword evidence="3" id="KW-1185">Reference proteome</keyword>
<keyword evidence="1" id="KW-0812">Transmembrane</keyword>
<dbReference type="AlphaFoldDB" id="A0A7X0IJL3"/>
<accession>A0A7X0IJL3</accession>
<proteinExistence type="predicted"/>
<dbReference type="EMBL" id="JACHIU010000001">
    <property type="protein sequence ID" value="MBB6475914.1"/>
    <property type="molecule type" value="Genomic_DNA"/>
</dbReference>
<keyword evidence="1" id="KW-1133">Transmembrane helix</keyword>
<evidence type="ECO:0000313" key="3">
    <source>
        <dbReference type="Proteomes" id="UP000555564"/>
    </source>
</evidence>
<protein>
    <submittedName>
        <fullName evidence="2">Putative membrane protein</fullName>
    </submittedName>
</protein>
<evidence type="ECO:0000313" key="2">
    <source>
        <dbReference type="EMBL" id="MBB6475914.1"/>
    </source>
</evidence>
<comment type="caution">
    <text evidence="2">The sequence shown here is derived from an EMBL/GenBank/DDBJ whole genome shotgun (WGS) entry which is preliminary data.</text>
</comment>
<dbReference type="InterPro" id="IPR012427">
    <property type="entry name" value="DUF1622"/>
</dbReference>
<sequence length="122" mass="13040">MELKGLIETAGELIDAAGVVVIVGGALTATAMFGHRLTHGAPFPATYRRYRQGLGRAILLGLEFLVAGDIVRSVAVSPTFAGVGVLAMIVLIRTFLSASLEVELEGRWPWRRARDDVPPEAV</sequence>
<dbReference type="Pfam" id="PF07784">
    <property type="entry name" value="DUF1622"/>
    <property type="match status" value="1"/>
</dbReference>
<reference evidence="2 3" key="1">
    <citation type="submission" date="2020-08" db="EMBL/GenBank/DDBJ databases">
        <title>Sequencing the genomes of 1000 actinobacteria strains.</title>
        <authorList>
            <person name="Klenk H.-P."/>
        </authorList>
    </citation>
    <scope>NUCLEOTIDE SEQUENCE [LARGE SCALE GENOMIC DNA]</scope>
    <source>
        <strain evidence="2 3">DSM 44936</strain>
    </source>
</reference>
<evidence type="ECO:0000256" key="1">
    <source>
        <dbReference type="SAM" id="Phobius"/>
    </source>
</evidence>
<dbReference type="RefSeq" id="WP_184985581.1">
    <property type="nucleotide sequence ID" value="NZ_BAAALO010000019.1"/>
</dbReference>
<feature type="transmembrane region" description="Helical" evidence="1">
    <location>
        <begin position="80"/>
        <end position="102"/>
    </location>
</feature>
<organism evidence="2 3">
    <name type="scientific">Sphaerisporangium rubeum</name>
    <dbReference type="NCBI Taxonomy" id="321317"/>
    <lineage>
        <taxon>Bacteria</taxon>
        <taxon>Bacillati</taxon>
        <taxon>Actinomycetota</taxon>
        <taxon>Actinomycetes</taxon>
        <taxon>Streptosporangiales</taxon>
        <taxon>Streptosporangiaceae</taxon>
        <taxon>Sphaerisporangium</taxon>
    </lineage>
</organism>
<dbReference type="Proteomes" id="UP000555564">
    <property type="component" value="Unassembled WGS sequence"/>
</dbReference>